<gene>
    <name evidence="2" type="ORF">SAMN05421541_12762</name>
</gene>
<keyword evidence="3" id="KW-1185">Reference proteome</keyword>
<keyword evidence="1" id="KW-0732">Signal</keyword>
<dbReference type="InterPro" id="IPR058243">
    <property type="entry name" value="Phage_VG64"/>
</dbReference>
<evidence type="ECO:0000256" key="1">
    <source>
        <dbReference type="SAM" id="SignalP"/>
    </source>
</evidence>
<evidence type="ECO:0000313" key="3">
    <source>
        <dbReference type="Proteomes" id="UP000199645"/>
    </source>
</evidence>
<dbReference type="Proteomes" id="UP000199645">
    <property type="component" value="Unassembled WGS sequence"/>
</dbReference>
<name>A0A1I2M8G7_9ACTN</name>
<dbReference type="STRING" id="35752.SAMN05421541_12762"/>
<dbReference type="EMBL" id="FONV01000027">
    <property type="protein sequence ID" value="SFF87815.1"/>
    <property type="molecule type" value="Genomic_DNA"/>
</dbReference>
<feature type="signal peptide" evidence="1">
    <location>
        <begin position="1"/>
        <end position="35"/>
    </location>
</feature>
<dbReference type="RefSeq" id="WP_203779899.1">
    <property type="nucleotide sequence ID" value="NZ_BOMT01000109.1"/>
</dbReference>
<evidence type="ECO:0000313" key="2">
    <source>
        <dbReference type="EMBL" id="SFF87815.1"/>
    </source>
</evidence>
<organism evidence="2 3">
    <name type="scientific">Actinoplanes philippinensis</name>
    <dbReference type="NCBI Taxonomy" id="35752"/>
    <lineage>
        <taxon>Bacteria</taxon>
        <taxon>Bacillati</taxon>
        <taxon>Actinomycetota</taxon>
        <taxon>Actinomycetes</taxon>
        <taxon>Micromonosporales</taxon>
        <taxon>Micromonosporaceae</taxon>
        <taxon>Actinoplanes</taxon>
    </lineage>
</organism>
<reference evidence="2 3" key="1">
    <citation type="submission" date="2016-10" db="EMBL/GenBank/DDBJ databases">
        <authorList>
            <person name="de Groot N.N."/>
        </authorList>
    </citation>
    <scope>NUCLEOTIDE SEQUENCE [LARGE SCALE GENOMIC DNA]</scope>
    <source>
        <strain evidence="2 3">DSM 43019</strain>
    </source>
</reference>
<dbReference type="AlphaFoldDB" id="A0A1I2M8G7"/>
<protein>
    <submittedName>
        <fullName evidence="2">Uncharacterized protein</fullName>
    </submittedName>
</protein>
<accession>A0A1I2M8G7</accession>
<proteinExistence type="predicted"/>
<feature type="chain" id="PRO_5038611741" evidence="1">
    <location>
        <begin position="36"/>
        <end position="143"/>
    </location>
</feature>
<dbReference type="Pfam" id="PF25682">
    <property type="entry name" value="Phage_VG64"/>
    <property type="match status" value="1"/>
</dbReference>
<sequence length="143" mass="15774">MWLARESRSVSRPFGRRRLGAALLAVTTAAGLALAGCSSDADVASENLSKAAEDFKINRRVVFYNGITDSYILSIEGFCSVETEENNKLTVTCKVGNEYKKHFLGRSDNVTWFAEQLGTANVSTDHYKVFFKPSTILPDVDVK</sequence>